<comment type="caution">
    <text evidence="1">The sequence shown here is derived from an EMBL/GenBank/DDBJ whole genome shotgun (WGS) entry which is preliminary data.</text>
</comment>
<gene>
    <name evidence="1" type="ORF">E2I00_016396</name>
</gene>
<protein>
    <submittedName>
        <fullName evidence="1">Uncharacterized protein</fullName>
    </submittedName>
</protein>
<name>A0A643C4U5_BALPH</name>
<organism evidence="1 2">
    <name type="scientific">Balaenoptera physalus</name>
    <name type="common">Fin whale</name>
    <name type="synonym">Balaena physalus</name>
    <dbReference type="NCBI Taxonomy" id="9770"/>
    <lineage>
        <taxon>Eukaryota</taxon>
        <taxon>Metazoa</taxon>
        <taxon>Chordata</taxon>
        <taxon>Craniata</taxon>
        <taxon>Vertebrata</taxon>
        <taxon>Euteleostomi</taxon>
        <taxon>Mammalia</taxon>
        <taxon>Eutheria</taxon>
        <taxon>Laurasiatheria</taxon>
        <taxon>Artiodactyla</taxon>
        <taxon>Whippomorpha</taxon>
        <taxon>Cetacea</taxon>
        <taxon>Mysticeti</taxon>
        <taxon>Balaenopteridae</taxon>
        <taxon>Balaenoptera</taxon>
    </lineage>
</organism>
<sequence>MDTLAPVQWRRQRPEELQIPGNWKRACGRLEAAAQEQGCPQVKTSTLESWSREEHQGQTVARGDQVWGFFGSAFLQMHCGGIWTF</sequence>
<reference evidence="1 2" key="1">
    <citation type="journal article" date="2019" name="PLoS ONE">
        <title>Genomic analyses reveal an absence of contemporary introgressive admixture between fin whales and blue whales, despite known hybrids.</title>
        <authorList>
            <person name="Westbury M.V."/>
            <person name="Petersen B."/>
            <person name="Lorenzen E.D."/>
        </authorList>
    </citation>
    <scope>NUCLEOTIDE SEQUENCE [LARGE SCALE GENOMIC DNA]</scope>
    <source>
        <strain evidence="1">FinWhale-01</strain>
    </source>
</reference>
<evidence type="ECO:0000313" key="1">
    <source>
        <dbReference type="EMBL" id="KAB0395174.1"/>
    </source>
</evidence>
<dbReference type="EMBL" id="SGJD01002564">
    <property type="protein sequence ID" value="KAB0395174.1"/>
    <property type="molecule type" value="Genomic_DNA"/>
</dbReference>
<proteinExistence type="predicted"/>
<dbReference type="Proteomes" id="UP000437017">
    <property type="component" value="Unassembled WGS sequence"/>
</dbReference>
<keyword evidence="2" id="KW-1185">Reference proteome</keyword>
<dbReference type="OrthoDB" id="5955292at2759"/>
<dbReference type="AlphaFoldDB" id="A0A643C4U5"/>
<accession>A0A643C4U5</accession>
<evidence type="ECO:0000313" key="2">
    <source>
        <dbReference type="Proteomes" id="UP000437017"/>
    </source>
</evidence>